<dbReference type="SUPFAM" id="SSF56519">
    <property type="entry name" value="Penicillin binding protein dimerisation domain"/>
    <property type="match status" value="1"/>
</dbReference>
<dbReference type="PANTHER" id="PTHR30627:SF2">
    <property type="entry name" value="PEPTIDOGLYCAN D,D-TRANSPEPTIDASE MRDA"/>
    <property type="match status" value="1"/>
</dbReference>
<dbReference type="GO" id="GO:0071972">
    <property type="term" value="F:peptidoglycan L,D-transpeptidase activity"/>
    <property type="evidence" value="ECO:0007669"/>
    <property type="project" value="TreeGrafter"/>
</dbReference>
<keyword evidence="6" id="KW-0121">Carboxypeptidase</keyword>
<dbReference type="InterPro" id="IPR005311">
    <property type="entry name" value="PBP_dimer"/>
</dbReference>
<evidence type="ECO:0000259" key="18">
    <source>
        <dbReference type="Pfam" id="PF03717"/>
    </source>
</evidence>
<dbReference type="Gene3D" id="3.30.1390.30">
    <property type="entry name" value="Penicillin-binding protein 2a, domain 3"/>
    <property type="match status" value="1"/>
</dbReference>
<dbReference type="PROSITE" id="PS00337">
    <property type="entry name" value="BETA_LACTAMASE_D"/>
    <property type="match status" value="1"/>
</dbReference>
<evidence type="ECO:0000256" key="5">
    <source>
        <dbReference type="ARBA" id="ARBA00022475"/>
    </source>
</evidence>
<evidence type="ECO:0000256" key="2">
    <source>
        <dbReference type="ARBA" id="ARBA00004236"/>
    </source>
</evidence>
<keyword evidence="7" id="KW-0812">Transmembrane</keyword>
<keyword evidence="13" id="KW-0472">Membrane</keyword>
<evidence type="ECO:0000313" key="19">
    <source>
        <dbReference type="EMBL" id="MCW0524229.1"/>
    </source>
</evidence>
<protein>
    <recommendedName>
        <fullName evidence="4 16">Beta-lactamase</fullName>
        <ecNumber evidence="4 16">3.5.2.6</ecNumber>
    </recommendedName>
</protein>
<dbReference type="GO" id="GO:0009252">
    <property type="term" value="P:peptidoglycan biosynthetic process"/>
    <property type="evidence" value="ECO:0007669"/>
    <property type="project" value="UniProtKB-KW"/>
</dbReference>
<evidence type="ECO:0000256" key="4">
    <source>
        <dbReference type="ARBA" id="ARBA00012865"/>
    </source>
</evidence>
<evidence type="ECO:0000256" key="15">
    <source>
        <dbReference type="ARBA" id="ARBA00023316"/>
    </source>
</evidence>
<evidence type="ECO:0000256" key="1">
    <source>
        <dbReference type="ARBA" id="ARBA00004167"/>
    </source>
</evidence>
<keyword evidence="9 16" id="KW-0378">Hydrolase</keyword>
<dbReference type="Pfam" id="PF00905">
    <property type="entry name" value="Transpeptidase"/>
    <property type="match status" value="1"/>
</dbReference>
<keyword evidence="6" id="KW-0645">Protease</keyword>
<dbReference type="Gene3D" id="3.90.1310.10">
    <property type="entry name" value="Penicillin-binding protein 2a (Domain 2)"/>
    <property type="match status" value="1"/>
</dbReference>
<accession>A0AAP3EWQ5</accession>
<dbReference type="GO" id="GO:0008360">
    <property type="term" value="P:regulation of cell shape"/>
    <property type="evidence" value="ECO:0007669"/>
    <property type="project" value="UniProtKB-KW"/>
</dbReference>
<keyword evidence="5" id="KW-1003">Cell membrane</keyword>
<keyword evidence="15" id="KW-0961">Cell wall biogenesis/degradation</keyword>
<dbReference type="InterPro" id="IPR012338">
    <property type="entry name" value="Beta-lactam/transpept-like"/>
</dbReference>
<evidence type="ECO:0000256" key="14">
    <source>
        <dbReference type="ARBA" id="ARBA00023251"/>
    </source>
</evidence>
<evidence type="ECO:0000256" key="13">
    <source>
        <dbReference type="ARBA" id="ARBA00023136"/>
    </source>
</evidence>
<evidence type="ECO:0000256" key="3">
    <source>
        <dbReference type="ARBA" id="ARBA00007898"/>
    </source>
</evidence>
<evidence type="ECO:0000313" key="20">
    <source>
        <dbReference type="Proteomes" id="UP001207440"/>
    </source>
</evidence>
<evidence type="ECO:0000256" key="6">
    <source>
        <dbReference type="ARBA" id="ARBA00022645"/>
    </source>
</evidence>
<dbReference type="PANTHER" id="PTHR30627">
    <property type="entry name" value="PEPTIDOGLYCAN D,D-TRANSPEPTIDASE"/>
    <property type="match status" value="1"/>
</dbReference>
<dbReference type="EC" id="3.5.2.6" evidence="4 16"/>
<keyword evidence="12" id="KW-1133">Transmembrane helix</keyword>
<name>A0AAP3EWQ5_RIEAN</name>
<dbReference type="SUPFAM" id="SSF56601">
    <property type="entry name" value="beta-lactamase/transpeptidase-like"/>
    <property type="match status" value="1"/>
</dbReference>
<dbReference type="InterPro" id="IPR002137">
    <property type="entry name" value="Beta-lactam_class-D_AS"/>
</dbReference>
<dbReference type="Pfam" id="PF03717">
    <property type="entry name" value="PBP_dimer"/>
    <property type="match status" value="1"/>
</dbReference>
<evidence type="ECO:0000256" key="11">
    <source>
        <dbReference type="ARBA" id="ARBA00022984"/>
    </source>
</evidence>
<dbReference type="GO" id="GO:0008800">
    <property type="term" value="F:beta-lactamase activity"/>
    <property type="evidence" value="ECO:0007669"/>
    <property type="project" value="UniProtKB-UniRule"/>
</dbReference>
<evidence type="ECO:0000256" key="9">
    <source>
        <dbReference type="ARBA" id="ARBA00022801"/>
    </source>
</evidence>
<keyword evidence="11" id="KW-0573">Peptidoglycan synthesis</keyword>
<keyword evidence="14 16" id="KW-0046">Antibiotic resistance</keyword>
<dbReference type="GO" id="GO:0071555">
    <property type="term" value="P:cell wall organization"/>
    <property type="evidence" value="ECO:0007669"/>
    <property type="project" value="UniProtKB-KW"/>
</dbReference>
<dbReference type="Gene3D" id="3.40.710.10">
    <property type="entry name" value="DD-peptidase/beta-lactamase superfamily"/>
    <property type="match status" value="1"/>
</dbReference>
<dbReference type="EMBL" id="JAOZYT010000047">
    <property type="protein sequence ID" value="MCW0524229.1"/>
    <property type="molecule type" value="Genomic_DNA"/>
</dbReference>
<organism evidence="19 20">
    <name type="scientific">Riemerella anatipestifer</name>
    <name type="common">Moraxella anatipestifer</name>
    <dbReference type="NCBI Taxonomy" id="34085"/>
    <lineage>
        <taxon>Bacteria</taxon>
        <taxon>Pseudomonadati</taxon>
        <taxon>Bacteroidota</taxon>
        <taxon>Flavobacteriia</taxon>
        <taxon>Flavobacteriales</taxon>
        <taxon>Weeksellaceae</taxon>
        <taxon>Riemerella</taxon>
    </lineage>
</organism>
<keyword evidence="8" id="KW-0732">Signal</keyword>
<dbReference type="InterPro" id="IPR050515">
    <property type="entry name" value="Beta-lactam/transpept"/>
</dbReference>
<comment type="catalytic activity">
    <reaction evidence="16">
        <text>a beta-lactam + H2O = a substituted beta-amino acid</text>
        <dbReference type="Rhea" id="RHEA:20401"/>
        <dbReference type="ChEBI" id="CHEBI:15377"/>
        <dbReference type="ChEBI" id="CHEBI:35627"/>
        <dbReference type="ChEBI" id="CHEBI:140347"/>
        <dbReference type="EC" id="3.5.2.6"/>
    </reaction>
</comment>
<dbReference type="AlphaFoldDB" id="A0AAP3EWQ5"/>
<evidence type="ECO:0000259" key="17">
    <source>
        <dbReference type="Pfam" id="PF00905"/>
    </source>
</evidence>
<feature type="domain" description="Penicillin-binding protein transpeptidase" evidence="17">
    <location>
        <begin position="253"/>
        <end position="585"/>
    </location>
</feature>
<keyword evidence="10" id="KW-0133">Cell shape</keyword>
<comment type="similarity">
    <text evidence="3 16">Belongs to the class-D beta-lactamase family.</text>
</comment>
<dbReference type="GO" id="GO:0046677">
    <property type="term" value="P:response to antibiotic"/>
    <property type="evidence" value="ECO:0007669"/>
    <property type="project" value="UniProtKB-UniRule"/>
</dbReference>
<sequence>MKPFYKISIVLSLIAVIFIARLAYLQLFTDRYALNAANTSIKTEYIIPQRGIIFDRNGKILVGNKQSYEISFTQALMRPDFDTIGFCNLVRISKQDFIKKIKEIKKDQYYSKVQPMTFMKNLSREEMARIQELIFKYPAFNIVTRPQRKYEIGTSGNLLGFTNEVNQADIKKDSLYYLPGDIIGKSGVEKSYEKELRGEKGVQYIQKDIKLRSIGPYKDGELDKEVVTGKDLTLTIDYDLQRIAEEMLVNKRGAIVALDPKTGEILALATGPDVAPSAFTGPDKNKNIYRLQTDKFDMPMFDRSIQAAYPPGSTFKLVTALAAMQMGVMTPNTVFPCGGGFNYRGLRIKGHGGADPLIPSIQVSSNCYFSYAYLAIINKYPGNPSKGVDEWKEIMNSFGLGVYLNNDLAVGAKGQIPSGEFYEKRMASIYKASGRTGDAKKWDPLATGAVFNGMGQGDILLTPLQVANFTAAIANKGWFYTPHIVKSVDGKPNPDPRFKKKHKTLVQNRAFYDAVLKGMEAVVLRGTGRGLKSNDFTQLAKTGTAQVPQGKDNSIYTMIAPAEDPKIVVAAVMEHAGFGATWAGPACTIIAEKYLTGEIKREHLYRKMVSSSFMPEYRRQWIQDLKRKGLYKPNADSLAIVKMQDSLKINLPEKKKQELKLKIDSLKLKSVKNGQSRRNR</sequence>
<comment type="caution">
    <text evidence="19">The sequence shown here is derived from an EMBL/GenBank/DDBJ whole genome shotgun (WGS) entry which is preliminary data.</text>
</comment>
<evidence type="ECO:0000256" key="8">
    <source>
        <dbReference type="ARBA" id="ARBA00022729"/>
    </source>
</evidence>
<dbReference type="InterPro" id="IPR036138">
    <property type="entry name" value="PBP_dimer_sf"/>
</dbReference>
<comment type="subcellular location">
    <subcellularLocation>
        <location evidence="2">Cell membrane</location>
    </subcellularLocation>
    <subcellularLocation>
        <location evidence="1">Membrane</location>
        <topology evidence="1">Single-pass membrane protein</topology>
    </subcellularLocation>
</comment>
<proteinExistence type="inferred from homology"/>
<dbReference type="GO" id="GO:0005886">
    <property type="term" value="C:plasma membrane"/>
    <property type="evidence" value="ECO:0007669"/>
    <property type="project" value="UniProtKB-SubCell"/>
</dbReference>
<dbReference type="GO" id="GO:0017001">
    <property type="term" value="P:antibiotic catabolic process"/>
    <property type="evidence" value="ECO:0007669"/>
    <property type="project" value="InterPro"/>
</dbReference>
<dbReference type="InterPro" id="IPR001460">
    <property type="entry name" value="PCN-bd_Tpept"/>
</dbReference>
<gene>
    <name evidence="19" type="ORF">OKE68_07880</name>
</gene>
<dbReference type="RefSeq" id="WP_064970761.1">
    <property type="nucleotide sequence ID" value="NZ_CP029760.1"/>
</dbReference>
<feature type="domain" description="Penicillin-binding protein dimerisation" evidence="18">
    <location>
        <begin position="46"/>
        <end position="209"/>
    </location>
</feature>
<dbReference type="Proteomes" id="UP001207440">
    <property type="component" value="Unassembled WGS sequence"/>
</dbReference>
<evidence type="ECO:0000256" key="7">
    <source>
        <dbReference type="ARBA" id="ARBA00022692"/>
    </source>
</evidence>
<evidence type="ECO:0000256" key="10">
    <source>
        <dbReference type="ARBA" id="ARBA00022960"/>
    </source>
</evidence>
<reference evidence="19" key="1">
    <citation type="submission" date="2022-10" db="EMBL/GenBank/DDBJ databases">
        <title>Sifting through the core-genome to identify putative cross-protective antigens against Riemerella anatipestifer.</title>
        <authorList>
            <person name="Zheng X."/>
            <person name="Zhang W."/>
        </authorList>
    </citation>
    <scope>NUCLEOTIDE SEQUENCE</scope>
    <source>
        <strain evidence="19">ZWRA178</strain>
    </source>
</reference>
<evidence type="ECO:0000256" key="12">
    <source>
        <dbReference type="ARBA" id="ARBA00022989"/>
    </source>
</evidence>
<evidence type="ECO:0000256" key="16">
    <source>
        <dbReference type="RuleBase" id="RU361140"/>
    </source>
</evidence>
<dbReference type="GO" id="GO:0008658">
    <property type="term" value="F:penicillin binding"/>
    <property type="evidence" value="ECO:0007669"/>
    <property type="project" value="InterPro"/>
</dbReference>